<dbReference type="InterPro" id="IPR014577">
    <property type="entry name" value="UCP033093_metalloPase"/>
</dbReference>
<evidence type="ECO:0000259" key="4">
    <source>
        <dbReference type="Pfam" id="PF00149"/>
    </source>
</evidence>
<dbReference type="InterPro" id="IPR029052">
    <property type="entry name" value="Metallo-depent_PP-like"/>
</dbReference>
<dbReference type="InterPro" id="IPR050535">
    <property type="entry name" value="DNA_Repair-Maintenance_Comp"/>
</dbReference>
<keyword evidence="1" id="KW-0540">Nuclease</keyword>
<dbReference type="PIRSF" id="PIRSF033093">
    <property type="entry name" value="UCP_ML1119"/>
    <property type="match status" value="1"/>
</dbReference>
<keyword evidence="3 5" id="KW-0269">Exonuclease</keyword>
<name>A0ABS4BKU5_9HYPH</name>
<dbReference type="EMBL" id="JAGJCF010000015">
    <property type="protein sequence ID" value="MBP0617357.1"/>
    <property type="molecule type" value="Genomic_DNA"/>
</dbReference>
<accession>A0ABS4BKU5</accession>
<keyword evidence="6" id="KW-1185">Reference proteome</keyword>
<keyword evidence="2" id="KW-0378">Hydrolase</keyword>
<evidence type="ECO:0000313" key="6">
    <source>
        <dbReference type="Proteomes" id="UP000678276"/>
    </source>
</evidence>
<evidence type="ECO:0000256" key="2">
    <source>
        <dbReference type="ARBA" id="ARBA00022801"/>
    </source>
</evidence>
<dbReference type="CDD" id="cd00840">
    <property type="entry name" value="MPP_Mre11_N"/>
    <property type="match status" value="1"/>
</dbReference>
<reference evidence="5 6" key="1">
    <citation type="submission" date="2021-04" db="EMBL/GenBank/DDBJ databases">
        <title>Whole genome sequence of Jiella sp. KSK16Y-1.</title>
        <authorList>
            <person name="Tuo L."/>
        </authorList>
    </citation>
    <scope>NUCLEOTIDE SEQUENCE [LARGE SCALE GENOMIC DNA]</scope>
    <source>
        <strain evidence="5 6">KSK16Y-1</strain>
    </source>
</reference>
<organism evidence="5 6">
    <name type="scientific">Jiella mangrovi</name>
    <dbReference type="NCBI Taxonomy" id="2821407"/>
    <lineage>
        <taxon>Bacteria</taxon>
        <taxon>Pseudomonadati</taxon>
        <taxon>Pseudomonadota</taxon>
        <taxon>Alphaproteobacteria</taxon>
        <taxon>Hyphomicrobiales</taxon>
        <taxon>Aurantimonadaceae</taxon>
        <taxon>Jiella</taxon>
    </lineage>
</organism>
<proteinExistence type="predicted"/>
<dbReference type="Pfam" id="PF00149">
    <property type="entry name" value="Metallophos"/>
    <property type="match status" value="1"/>
</dbReference>
<sequence length="416" mass="45552">MRLPEKAVEKVDARPCGLAPAQGEGHRAARIDGVGTQHMIRLLHTADWQIGKPFGGFDEERRVELRSARFAAVGRIAALARDRAVDAVLVAGDAFDDNTVAERDVNRVLDEMAAYRGPWIFLPGNHDAAVTGSVWARLRGHLSRRGLANVVIADEPAAIDLLDGRLAILPAPLVRRHEGADLTGWFDHAETPPGAVRVGLAHGALENRLPEAADAANPIAETRTTTARLDYLALGDWHGFLAEVAPKTVYAGTPEPDRYPSNEPGHVALVEIDGPGDQPRIERVPVALYRWTARSERLDGDAGGLEATFSTFDDPGKTLLKLTLAGSLSLRERVRLEETIAHWRDRFFSLDIRDDDLFDEPDEDDLDKIDLSGFVRTAIEALRAKAADPADPEREAARLAIRMAYVEHRRLSGTEG</sequence>
<dbReference type="SUPFAM" id="SSF56300">
    <property type="entry name" value="Metallo-dependent phosphatases"/>
    <property type="match status" value="1"/>
</dbReference>
<comment type="caution">
    <text evidence="5">The sequence shown here is derived from an EMBL/GenBank/DDBJ whole genome shotgun (WGS) entry which is preliminary data.</text>
</comment>
<protein>
    <submittedName>
        <fullName evidence="5">DNA repair exonuclease</fullName>
    </submittedName>
</protein>
<dbReference type="Proteomes" id="UP000678276">
    <property type="component" value="Unassembled WGS sequence"/>
</dbReference>
<evidence type="ECO:0000256" key="3">
    <source>
        <dbReference type="ARBA" id="ARBA00022839"/>
    </source>
</evidence>
<dbReference type="InterPro" id="IPR041796">
    <property type="entry name" value="Mre11_N"/>
</dbReference>
<gene>
    <name evidence="5" type="ORF">J6595_17355</name>
</gene>
<dbReference type="PANTHER" id="PTHR30337:SF0">
    <property type="entry name" value="NUCLEASE SBCCD SUBUNIT D"/>
    <property type="match status" value="1"/>
</dbReference>
<dbReference type="InterPro" id="IPR004843">
    <property type="entry name" value="Calcineurin-like_PHP"/>
</dbReference>
<dbReference type="PANTHER" id="PTHR30337">
    <property type="entry name" value="COMPONENT OF ATP-DEPENDENT DSDNA EXONUCLEASE"/>
    <property type="match status" value="1"/>
</dbReference>
<evidence type="ECO:0000256" key="1">
    <source>
        <dbReference type="ARBA" id="ARBA00022722"/>
    </source>
</evidence>
<dbReference type="GO" id="GO:0004527">
    <property type="term" value="F:exonuclease activity"/>
    <property type="evidence" value="ECO:0007669"/>
    <property type="project" value="UniProtKB-KW"/>
</dbReference>
<feature type="domain" description="Calcineurin-like phosphoesterase" evidence="4">
    <location>
        <begin position="40"/>
        <end position="136"/>
    </location>
</feature>
<dbReference type="Gene3D" id="3.60.21.10">
    <property type="match status" value="1"/>
</dbReference>
<evidence type="ECO:0000313" key="5">
    <source>
        <dbReference type="EMBL" id="MBP0617357.1"/>
    </source>
</evidence>